<evidence type="ECO:0000256" key="2">
    <source>
        <dbReference type="ARBA" id="ARBA00022540"/>
    </source>
</evidence>
<sequence length="233" mass="26944">MTMYRNLLFRFAIASRPSFIGSQNTWPRVNPMRCFHSSFVLGTKLSESLKVLFQGRIDESIASDFVFMRMEEERKNKLSLCNLHQAISKAREMGDHAVLKVANPSEKVEHPICVYAPYDLLAKMRGEKTSQEIKVRKAKHESKTRLRYVLLSWRIDKNDLERKLKGAEKFLQNGLMVEIHVQNKRNTPPVSPEQKKTVLSTIRSRLDPVGKTSKPPQLSNRSATFYYECVDKN</sequence>
<dbReference type="InterPro" id="IPR036788">
    <property type="entry name" value="T_IF-3_C_sf"/>
</dbReference>
<gene>
    <name evidence="4" type="ORF">SPOG_01494</name>
</gene>
<dbReference type="HOGENOM" id="CLU_1200408_0_0_1"/>
<organism evidence="4 5">
    <name type="scientific">Schizosaccharomyces cryophilus (strain OY26 / ATCC MYA-4695 / CBS 11777 / NBRC 106824 / NRRL Y48691)</name>
    <name type="common">Fission yeast</name>
    <dbReference type="NCBI Taxonomy" id="653667"/>
    <lineage>
        <taxon>Eukaryota</taxon>
        <taxon>Fungi</taxon>
        <taxon>Dikarya</taxon>
        <taxon>Ascomycota</taxon>
        <taxon>Taphrinomycotina</taxon>
        <taxon>Schizosaccharomycetes</taxon>
        <taxon>Schizosaccharomycetales</taxon>
        <taxon>Schizosaccharomycetaceae</taxon>
        <taxon>Schizosaccharomyces</taxon>
    </lineage>
</organism>
<dbReference type="GO" id="GO:0070124">
    <property type="term" value="P:mitochondrial translational initiation"/>
    <property type="evidence" value="ECO:0007669"/>
    <property type="project" value="TreeGrafter"/>
</dbReference>
<dbReference type="GO" id="GO:0005739">
    <property type="term" value="C:mitochondrion"/>
    <property type="evidence" value="ECO:0007669"/>
    <property type="project" value="TreeGrafter"/>
</dbReference>
<dbReference type="Gene3D" id="3.30.110.10">
    <property type="entry name" value="Translation initiation factor 3 (IF-3), C-terminal domain"/>
    <property type="match status" value="1"/>
</dbReference>
<dbReference type="InterPro" id="IPR001288">
    <property type="entry name" value="Translation_initiation_fac_3"/>
</dbReference>
<dbReference type="GO" id="GO:0003743">
    <property type="term" value="F:translation initiation factor activity"/>
    <property type="evidence" value="ECO:0007669"/>
    <property type="project" value="UniProtKB-KW"/>
</dbReference>
<evidence type="ECO:0000256" key="1">
    <source>
        <dbReference type="ARBA" id="ARBA00005439"/>
    </source>
</evidence>
<dbReference type="AlphaFoldDB" id="S9VU27"/>
<evidence type="ECO:0000256" key="3">
    <source>
        <dbReference type="ARBA" id="ARBA00022917"/>
    </source>
</evidence>
<comment type="similarity">
    <text evidence="1">Belongs to the IF-3 family.</text>
</comment>
<evidence type="ECO:0000313" key="4">
    <source>
        <dbReference type="EMBL" id="EPY49610.1"/>
    </source>
</evidence>
<accession>S9VU27</accession>
<dbReference type="PANTHER" id="PTHR10938">
    <property type="entry name" value="TRANSLATION INITIATION FACTOR IF-3"/>
    <property type="match status" value="1"/>
</dbReference>
<protein>
    <submittedName>
        <fullName evidence="4">Translation initiation factor</fullName>
    </submittedName>
</protein>
<keyword evidence="3" id="KW-0648">Protein biosynthesis</keyword>
<dbReference type="Proteomes" id="UP000015464">
    <property type="component" value="Unassembled WGS sequence"/>
</dbReference>
<dbReference type="GO" id="GO:0043022">
    <property type="term" value="F:ribosome binding"/>
    <property type="evidence" value="ECO:0007669"/>
    <property type="project" value="TreeGrafter"/>
</dbReference>
<dbReference type="OrthoDB" id="21573at2759"/>
<evidence type="ECO:0000313" key="5">
    <source>
        <dbReference type="Proteomes" id="UP000015464"/>
    </source>
</evidence>
<keyword evidence="5" id="KW-1185">Reference proteome</keyword>
<name>S9VU27_SCHCR</name>
<dbReference type="SUPFAM" id="SSF55200">
    <property type="entry name" value="Translation initiation factor IF3, C-terminal domain"/>
    <property type="match status" value="1"/>
</dbReference>
<dbReference type="GeneID" id="25035822"/>
<dbReference type="OMA" id="EHPICVY"/>
<proteinExistence type="inferred from homology"/>
<dbReference type="STRING" id="653667.S9VU27"/>
<dbReference type="EMBL" id="KE546995">
    <property type="protein sequence ID" value="EPY49610.1"/>
    <property type="molecule type" value="Genomic_DNA"/>
</dbReference>
<dbReference type="GO" id="GO:0032790">
    <property type="term" value="P:ribosome disassembly"/>
    <property type="evidence" value="ECO:0007669"/>
    <property type="project" value="TreeGrafter"/>
</dbReference>
<dbReference type="PANTHER" id="PTHR10938:SF0">
    <property type="entry name" value="TRANSLATION INITIATION FACTOR IF-3, MITOCHONDRIAL"/>
    <property type="match status" value="1"/>
</dbReference>
<dbReference type="RefSeq" id="XP_013025635.1">
    <property type="nucleotide sequence ID" value="XM_013170181.1"/>
</dbReference>
<keyword evidence="2 4" id="KW-0396">Initiation factor</keyword>
<reference evidence="4 5" key="1">
    <citation type="journal article" date="2011" name="Science">
        <title>Comparative functional genomics of the fission yeasts.</title>
        <authorList>
            <person name="Rhind N."/>
            <person name="Chen Z."/>
            <person name="Yassour M."/>
            <person name="Thompson D.A."/>
            <person name="Haas B.J."/>
            <person name="Habib N."/>
            <person name="Wapinski I."/>
            <person name="Roy S."/>
            <person name="Lin M.F."/>
            <person name="Heiman D.I."/>
            <person name="Young S.K."/>
            <person name="Furuya K."/>
            <person name="Guo Y."/>
            <person name="Pidoux A."/>
            <person name="Chen H.M."/>
            <person name="Robbertse B."/>
            <person name="Goldberg J.M."/>
            <person name="Aoki K."/>
            <person name="Bayne E.H."/>
            <person name="Berlin A.M."/>
            <person name="Desjardins C.A."/>
            <person name="Dobbs E."/>
            <person name="Dukaj L."/>
            <person name="Fan L."/>
            <person name="FitzGerald M.G."/>
            <person name="French C."/>
            <person name="Gujja S."/>
            <person name="Hansen K."/>
            <person name="Keifenheim D."/>
            <person name="Levin J.Z."/>
            <person name="Mosher R.A."/>
            <person name="Mueller C.A."/>
            <person name="Pfiffner J."/>
            <person name="Priest M."/>
            <person name="Russ C."/>
            <person name="Smialowska A."/>
            <person name="Swoboda P."/>
            <person name="Sykes S.M."/>
            <person name="Vaughn M."/>
            <person name="Vengrova S."/>
            <person name="Yoder R."/>
            <person name="Zeng Q."/>
            <person name="Allshire R."/>
            <person name="Baulcombe D."/>
            <person name="Birren B.W."/>
            <person name="Brown W."/>
            <person name="Ekwall K."/>
            <person name="Kellis M."/>
            <person name="Leatherwood J."/>
            <person name="Levin H."/>
            <person name="Margalit H."/>
            <person name="Martienssen R."/>
            <person name="Nieduszynski C.A."/>
            <person name="Spatafora J.W."/>
            <person name="Friedman N."/>
            <person name="Dalgaard J.Z."/>
            <person name="Baumann P."/>
            <person name="Niki H."/>
            <person name="Regev A."/>
            <person name="Nusbaum C."/>
        </authorList>
    </citation>
    <scope>NUCLEOTIDE SEQUENCE [LARGE SCALE GENOMIC DNA]</scope>
    <source>
        <strain evidence="5">OY26 / ATCC MYA-4695 / CBS 11777 / NBRC 106824 / NRRL Y48691</strain>
    </source>
</reference>